<evidence type="ECO:0000256" key="1">
    <source>
        <dbReference type="ARBA" id="ARBA00010617"/>
    </source>
</evidence>
<proteinExistence type="inferred from homology"/>
<dbReference type="Gene3D" id="1.10.630.10">
    <property type="entry name" value="Cytochrome P450"/>
    <property type="match status" value="1"/>
</dbReference>
<dbReference type="STRING" id="101091.A0A1C7N1Y7"/>
<evidence type="ECO:0000256" key="6">
    <source>
        <dbReference type="ARBA" id="ARBA00023033"/>
    </source>
</evidence>
<keyword evidence="3 7" id="KW-0479">Metal-binding</keyword>
<dbReference type="GO" id="GO:0005506">
    <property type="term" value="F:iron ion binding"/>
    <property type="evidence" value="ECO:0007669"/>
    <property type="project" value="InterPro"/>
</dbReference>
<comment type="caution">
    <text evidence="9">The sequence shown here is derived from an EMBL/GenBank/DDBJ whole genome shotgun (WGS) entry which is preliminary data.</text>
</comment>
<protein>
    <submittedName>
        <fullName evidence="9">Uncharacterized protein</fullName>
    </submittedName>
</protein>
<dbReference type="Pfam" id="PF00067">
    <property type="entry name" value="p450"/>
    <property type="match status" value="1"/>
</dbReference>
<organism evidence="9 10">
    <name type="scientific">Choanephora cucurbitarum</name>
    <dbReference type="NCBI Taxonomy" id="101091"/>
    <lineage>
        <taxon>Eukaryota</taxon>
        <taxon>Fungi</taxon>
        <taxon>Fungi incertae sedis</taxon>
        <taxon>Mucoromycota</taxon>
        <taxon>Mucoromycotina</taxon>
        <taxon>Mucoromycetes</taxon>
        <taxon>Mucorales</taxon>
        <taxon>Mucorineae</taxon>
        <taxon>Choanephoraceae</taxon>
        <taxon>Choanephoroideae</taxon>
        <taxon>Choanephora</taxon>
    </lineage>
</organism>
<dbReference type="AlphaFoldDB" id="A0A1C7N1Y7"/>
<dbReference type="InterPro" id="IPR050196">
    <property type="entry name" value="Cytochrome_P450_Monoox"/>
</dbReference>
<dbReference type="PRINTS" id="PR00463">
    <property type="entry name" value="EP450I"/>
</dbReference>
<dbReference type="PANTHER" id="PTHR24291">
    <property type="entry name" value="CYTOCHROME P450 FAMILY 4"/>
    <property type="match status" value="1"/>
</dbReference>
<name>A0A1C7N1Y7_9FUNG</name>
<dbReference type="Proteomes" id="UP000093000">
    <property type="component" value="Unassembled WGS sequence"/>
</dbReference>
<evidence type="ECO:0000256" key="4">
    <source>
        <dbReference type="ARBA" id="ARBA00023002"/>
    </source>
</evidence>
<dbReference type="PROSITE" id="PS00086">
    <property type="entry name" value="CYTOCHROME_P450"/>
    <property type="match status" value="1"/>
</dbReference>
<evidence type="ECO:0000256" key="8">
    <source>
        <dbReference type="RuleBase" id="RU000461"/>
    </source>
</evidence>
<dbReference type="EMBL" id="LUGH01000713">
    <property type="protein sequence ID" value="OBZ83155.1"/>
    <property type="molecule type" value="Genomic_DNA"/>
</dbReference>
<dbReference type="InterPro" id="IPR036396">
    <property type="entry name" value="Cyt_P450_sf"/>
</dbReference>
<keyword evidence="5 7" id="KW-0408">Iron</keyword>
<sequence>MNQLSSLKNTATIQNLLELYNTYVLPNLTKRNKKIGISAAIVFSMIYFLDRILKPPKHLRQFPYVSYYTVIKSAVRGEAIRDFDTRVIAPLLDNSSNQAVYLRPLGTGWNIMIADPELAKTVFLKTENFPKAVMPHNIKETALGRFLGENSIVVSNGQEWKSQRKLANPAFHRSMPVNLFGKLTLDFFEVIDQDDGHVDFTDLIQRWTLEAIGKAGFGFDFNAIKEKDNDWVNTYNAINAGFTNPIYLLFPFLDQKDSFLLSPARRKVHYHMTRFLNMVDQIILQKRQAVKEGNLENDYLAENEKDLLTLMIEGELRGEGMMSNDDMRNNVCVFFLAGHDTTANTLAFAIYYLATRPEIQQRAREEAIKVLGDEPRDVLPTLEQTREFVYINQVMRETLRINGPVSRVVSREATEDFFLHDTLIPKGTPVNVDINAIHHNKKFWTKPYEFDPSRFAEDGEGTTRKAGSGMAWLPFGSGARQCIGMNFSLYEQRVFLSMLLRRYTWKLPENSIHKNGVIPVGASITSPAKLDIDFTRRY</sequence>
<dbReference type="InParanoid" id="A0A1C7N1Y7"/>
<comment type="similarity">
    <text evidence="1 8">Belongs to the cytochrome P450 family.</text>
</comment>
<dbReference type="InterPro" id="IPR002401">
    <property type="entry name" value="Cyt_P450_E_grp-I"/>
</dbReference>
<gene>
    <name evidence="9" type="ORF">A0J61_08796</name>
</gene>
<dbReference type="OrthoDB" id="1470350at2759"/>
<evidence type="ECO:0000313" key="10">
    <source>
        <dbReference type="Proteomes" id="UP000093000"/>
    </source>
</evidence>
<evidence type="ECO:0000256" key="3">
    <source>
        <dbReference type="ARBA" id="ARBA00022723"/>
    </source>
</evidence>
<dbReference type="InterPro" id="IPR017972">
    <property type="entry name" value="Cyt_P450_CS"/>
</dbReference>
<reference evidence="9 10" key="1">
    <citation type="submission" date="2016-03" db="EMBL/GenBank/DDBJ databases">
        <title>Choanephora cucurbitarum.</title>
        <authorList>
            <person name="Min B."/>
            <person name="Park H."/>
            <person name="Park J.-H."/>
            <person name="Shin H.-D."/>
            <person name="Choi I.-G."/>
        </authorList>
    </citation>
    <scope>NUCLEOTIDE SEQUENCE [LARGE SCALE GENOMIC DNA]</scope>
    <source>
        <strain evidence="9 10">KUS-F28377</strain>
    </source>
</reference>
<dbReference type="GO" id="GO:0020037">
    <property type="term" value="F:heme binding"/>
    <property type="evidence" value="ECO:0007669"/>
    <property type="project" value="InterPro"/>
</dbReference>
<feature type="binding site" description="axial binding residue" evidence="7">
    <location>
        <position position="482"/>
    </location>
    <ligand>
        <name>heme</name>
        <dbReference type="ChEBI" id="CHEBI:30413"/>
    </ligand>
    <ligandPart>
        <name>Fe</name>
        <dbReference type="ChEBI" id="CHEBI:18248"/>
    </ligandPart>
</feature>
<dbReference type="InterPro" id="IPR001128">
    <property type="entry name" value="Cyt_P450"/>
</dbReference>
<dbReference type="PRINTS" id="PR00385">
    <property type="entry name" value="P450"/>
</dbReference>
<accession>A0A1C7N1Y7</accession>
<comment type="cofactor">
    <cofactor evidence="7">
        <name>heme</name>
        <dbReference type="ChEBI" id="CHEBI:30413"/>
    </cofactor>
</comment>
<evidence type="ECO:0000256" key="7">
    <source>
        <dbReference type="PIRSR" id="PIRSR602401-1"/>
    </source>
</evidence>
<dbReference type="GO" id="GO:0016705">
    <property type="term" value="F:oxidoreductase activity, acting on paired donors, with incorporation or reduction of molecular oxygen"/>
    <property type="evidence" value="ECO:0007669"/>
    <property type="project" value="InterPro"/>
</dbReference>
<keyword evidence="2 7" id="KW-0349">Heme</keyword>
<evidence type="ECO:0000256" key="2">
    <source>
        <dbReference type="ARBA" id="ARBA00022617"/>
    </source>
</evidence>
<evidence type="ECO:0000313" key="9">
    <source>
        <dbReference type="EMBL" id="OBZ83155.1"/>
    </source>
</evidence>
<dbReference type="SUPFAM" id="SSF48264">
    <property type="entry name" value="Cytochrome P450"/>
    <property type="match status" value="1"/>
</dbReference>
<dbReference type="GO" id="GO:0004497">
    <property type="term" value="F:monooxygenase activity"/>
    <property type="evidence" value="ECO:0007669"/>
    <property type="project" value="UniProtKB-KW"/>
</dbReference>
<keyword evidence="10" id="KW-1185">Reference proteome</keyword>
<keyword evidence="6 8" id="KW-0503">Monooxygenase</keyword>
<keyword evidence="4 8" id="KW-0560">Oxidoreductase</keyword>
<evidence type="ECO:0000256" key="5">
    <source>
        <dbReference type="ARBA" id="ARBA00023004"/>
    </source>
</evidence>
<dbReference type="PANTHER" id="PTHR24291:SF50">
    <property type="entry name" value="BIFUNCTIONAL ALBAFLAVENONE MONOOXYGENASE_TERPENE SYNTHASE"/>
    <property type="match status" value="1"/>
</dbReference>